<dbReference type="Proteomes" id="UP001307889">
    <property type="component" value="Chromosome 8"/>
</dbReference>
<evidence type="ECO:0000313" key="1">
    <source>
        <dbReference type="EMBL" id="BES97592.1"/>
    </source>
</evidence>
<name>A0ABN7B1V0_9HEMI</name>
<accession>A0ABN7B1V0</accession>
<keyword evidence="2" id="KW-1185">Reference proteome</keyword>
<proteinExistence type="predicted"/>
<dbReference type="EMBL" id="AP028916">
    <property type="protein sequence ID" value="BES97592.1"/>
    <property type="molecule type" value="Genomic_DNA"/>
</dbReference>
<reference evidence="1 2" key="1">
    <citation type="submission" date="2023-09" db="EMBL/GenBank/DDBJ databases">
        <title>Nesidiocoris tenuis whole genome shotgun sequence.</title>
        <authorList>
            <person name="Shibata T."/>
            <person name="Shimoda M."/>
            <person name="Kobayashi T."/>
            <person name="Uehara T."/>
        </authorList>
    </citation>
    <scope>NUCLEOTIDE SEQUENCE [LARGE SCALE GENOMIC DNA]</scope>
    <source>
        <strain evidence="1 2">Japan</strain>
    </source>
</reference>
<protein>
    <submittedName>
        <fullName evidence="1">Uncharacterized protein</fullName>
    </submittedName>
</protein>
<evidence type="ECO:0000313" key="2">
    <source>
        <dbReference type="Proteomes" id="UP001307889"/>
    </source>
</evidence>
<gene>
    <name evidence="1" type="ORF">NTJ_10406</name>
</gene>
<organism evidence="1 2">
    <name type="scientific">Nesidiocoris tenuis</name>
    <dbReference type="NCBI Taxonomy" id="355587"/>
    <lineage>
        <taxon>Eukaryota</taxon>
        <taxon>Metazoa</taxon>
        <taxon>Ecdysozoa</taxon>
        <taxon>Arthropoda</taxon>
        <taxon>Hexapoda</taxon>
        <taxon>Insecta</taxon>
        <taxon>Pterygota</taxon>
        <taxon>Neoptera</taxon>
        <taxon>Paraneoptera</taxon>
        <taxon>Hemiptera</taxon>
        <taxon>Heteroptera</taxon>
        <taxon>Panheteroptera</taxon>
        <taxon>Cimicomorpha</taxon>
        <taxon>Miridae</taxon>
        <taxon>Dicyphina</taxon>
        <taxon>Nesidiocoris</taxon>
    </lineage>
</organism>
<sequence length="112" mass="11908">MDWIGNSPGSRTGVVSGISANAGQRAGPLLELVDIYTTSDPPPPPTSRNNPRLLQNSGRVLDLFLSFQLSKDIQGHFVPAFKSSRIRVGNPFHESNDPVVTIGAEVAKKAGA</sequence>